<keyword evidence="7" id="KW-1185">Reference proteome</keyword>
<dbReference type="GO" id="GO:0000160">
    <property type="term" value="P:phosphorelay signal transduction system"/>
    <property type="evidence" value="ECO:0007669"/>
    <property type="project" value="InterPro"/>
</dbReference>
<evidence type="ECO:0000256" key="2">
    <source>
        <dbReference type="ARBA" id="ARBA00023125"/>
    </source>
</evidence>
<dbReference type="PANTHER" id="PTHR45566">
    <property type="entry name" value="HTH-TYPE TRANSCRIPTIONAL REGULATOR YHJB-RELATED"/>
    <property type="match status" value="1"/>
</dbReference>
<dbReference type="SMART" id="SM00421">
    <property type="entry name" value="HTH_LUXR"/>
    <property type="match status" value="1"/>
</dbReference>
<dbReference type="CDD" id="cd06170">
    <property type="entry name" value="LuxR_C_like"/>
    <property type="match status" value="1"/>
</dbReference>
<dbReference type="InterPro" id="IPR051015">
    <property type="entry name" value="EvgA-like"/>
</dbReference>
<dbReference type="InterPro" id="IPR016032">
    <property type="entry name" value="Sig_transdc_resp-reg_C-effctor"/>
</dbReference>
<dbReference type="AlphaFoldDB" id="A0A4V3UYY8"/>
<feature type="domain" description="Response regulatory" evidence="5">
    <location>
        <begin position="16"/>
        <end position="132"/>
    </location>
</feature>
<evidence type="ECO:0000259" key="5">
    <source>
        <dbReference type="PROSITE" id="PS50110"/>
    </source>
</evidence>
<dbReference type="EMBL" id="SSMD01000005">
    <property type="protein sequence ID" value="THD73494.1"/>
    <property type="molecule type" value="Genomic_DNA"/>
</dbReference>
<dbReference type="PROSITE" id="PS50043">
    <property type="entry name" value="HTH_LUXR_2"/>
    <property type="match status" value="1"/>
</dbReference>
<feature type="domain" description="HTH luxR-type" evidence="4">
    <location>
        <begin position="152"/>
        <end position="217"/>
    </location>
</feature>
<dbReference type="PRINTS" id="PR00038">
    <property type="entry name" value="HTHLUXR"/>
</dbReference>
<dbReference type="PANTHER" id="PTHR45566:SF2">
    <property type="entry name" value="NARL SUBFAMILY"/>
    <property type="match status" value="1"/>
</dbReference>
<dbReference type="SUPFAM" id="SSF46894">
    <property type="entry name" value="C-terminal effector domain of the bipartite response regulators"/>
    <property type="match status" value="1"/>
</dbReference>
<keyword evidence="1 3" id="KW-0597">Phosphoprotein</keyword>
<dbReference type="PROSITE" id="PS50110">
    <property type="entry name" value="RESPONSE_REGULATORY"/>
    <property type="match status" value="1"/>
</dbReference>
<evidence type="ECO:0000313" key="6">
    <source>
        <dbReference type="EMBL" id="THD73494.1"/>
    </source>
</evidence>
<protein>
    <submittedName>
        <fullName evidence="6">Response regulator transcription factor</fullName>
    </submittedName>
</protein>
<name>A0A4V3UYY8_9RHOB</name>
<dbReference type="SUPFAM" id="SSF52172">
    <property type="entry name" value="CheY-like"/>
    <property type="match status" value="1"/>
</dbReference>
<dbReference type="OrthoDB" id="9814495at2"/>
<organism evidence="6 7">
    <name type="scientific">Thalassobius vesicularis</name>
    <dbReference type="NCBI Taxonomy" id="1294297"/>
    <lineage>
        <taxon>Bacteria</taxon>
        <taxon>Pseudomonadati</taxon>
        <taxon>Pseudomonadota</taxon>
        <taxon>Alphaproteobacteria</taxon>
        <taxon>Rhodobacterales</taxon>
        <taxon>Roseobacteraceae</taxon>
        <taxon>Thalassovita</taxon>
    </lineage>
</organism>
<evidence type="ECO:0000256" key="3">
    <source>
        <dbReference type="PROSITE-ProRule" id="PRU00169"/>
    </source>
</evidence>
<feature type="modified residue" description="4-aspartylphosphate" evidence="3">
    <location>
        <position position="67"/>
    </location>
</feature>
<dbReference type="GO" id="GO:0003677">
    <property type="term" value="F:DNA binding"/>
    <property type="evidence" value="ECO:0007669"/>
    <property type="project" value="UniProtKB-KW"/>
</dbReference>
<dbReference type="InterPro" id="IPR011006">
    <property type="entry name" value="CheY-like_superfamily"/>
</dbReference>
<dbReference type="InterPro" id="IPR001789">
    <property type="entry name" value="Sig_transdc_resp-reg_receiver"/>
</dbReference>
<sequence length="219" mass="23506">MAGNSRNVLFWNTKMKILVADDHKLVREIISTHLEKNDEIEVTECGSVDEALERIETVGSFDVVLLDLAMPGMNGLNGLTKVVDANSDGATVLFSGTANPDVVNEAVTLGARGFIPKTLGAGALVNAIQLIASGEVFLPSTLIAAQASDDEQQGQGSDLTPRERSVLRSLCNGNTNKEIAREEEISEVTVKMHLRAICKKLDARNRTHAALIARELGLS</sequence>
<reference evidence="6 7" key="1">
    <citation type="submission" date="2019-04" db="EMBL/GenBank/DDBJ databases">
        <title>Draft genome sequence of Youngimonas vesicularis.</title>
        <authorList>
            <person name="Hameed A."/>
        </authorList>
    </citation>
    <scope>NUCLEOTIDE SEQUENCE [LARGE SCALE GENOMIC DNA]</scope>
    <source>
        <strain evidence="6 7">CC-AMW-E</strain>
    </source>
</reference>
<dbReference type="CDD" id="cd17535">
    <property type="entry name" value="REC_NarL-like"/>
    <property type="match status" value="1"/>
</dbReference>
<dbReference type="InterPro" id="IPR058245">
    <property type="entry name" value="NreC/VraR/RcsB-like_REC"/>
</dbReference>
<evidence type="ECO:0000313" key="7">
    <source>
        <dbReference type="Proteomes" id="UP000306113"/>
    </source>
</evidence>
<dbReference type="Proteomes" id="UP000306113">
    <property type="component" value="Unassembled WGS sequence"/>
</dbReference>
<dbReference type="Gene3D" id="3.40.50.2300">
    <property type="match status" value="1"/>
</dbReference>
<evidence type="ECO:0000256" key="1">
    <source>
        <dbReference type="ARBA" id="ARBA00022553"/>
    </source>
</evidence>
<dbReference type="SMART" id="SM00448">
    <property type="entry name" value="REC"/>
    <property type="match status" value="1"/>
</dbReference>
<gene>
    <name evidence="6" type="ORF">E7681_12445</name>
</gene>
<evidence type="ECO:0000259" key="4">
    <source>
        <dbReference type="PROSITE" id="PS50043"/>
    </source>
</evidence>
<dbReference type="Pfam" id="PF00196">
    <property type="entry name" value="GerE"/>
    <property type="match status" value="1"/>
</dbReference>
<accession>A0A4V3UYY8</accession>
<comment type="caution">
    <text evidence="6">The sequence shown here is derived from an EMBL/GenBank/DDBJ whole genome shotgun (WGS) entry which is preliminary data.</text>
</comment>
<keyword evidence="2" id="KW-0238">DNA-binding</keyword>
<dbReference type="GO" id="GO:0006355">
    <property type="term" value="P:regulation of DNA-templated transcription"/>
    <property type="evidence" value="ECO:0007669"/>
    <property type="project" value="InterPro"/>
</dbReference>
<dbReference type="InterPro" id="IPR000792">
    <property type="entry name" value="Tscrpt_reg_LuxR_C"/>
</dbReference>
<proteinExistence type="predicted"/>
<dbReference type="Pfam" id="PF00072">
    <property type="entry name" value="Response_reg"/>
    <property type="match status" value="1"/>
</dbReference>